<dbReference type="GO" id="GO:0016787">
    <property type="term" value="F:hydrolase activity"/>
    <property type="evidence" value="ECO:0007669"/>
    <property type="project" value="UniProtKB-KW"/>
</dbReference>
<dbReference type="CDD" id="cd18622">
    <property type="entry name" value="GH32_Inu-like"/>
    <property type="match status" value="1"/>
</dbReference>
<dbReference type="InterPro" id="IPR013148">
    <property type="entry name" value="Glyco_hydro_32_N"/>
</dbReference>
<keyword evidence="5" id="KW-1133">Transmembrane helix</keyword>
<dbReference type="Pfam" id="PF00251">
    <property type="entry name" value="Glyco_hydro_32N"/>
    <property type="match status" value="1"/>
</dbReference>
<evidence type="ECO:0000256" key="4">
    <source>
        <dbReference type="RuleBase" id="RU362110"/>
    </source>
</evidence>
<keyword evidence="5" id="KW-0472">Membrane</keyword>
<evidence type="ECO:0000313" key="9">
    <source>
        <dbReference type="Proteomes" id="UP001465426"/>
    </source>
</evidence>
<dbReference type="SUPFAM" id="SSF49899">
    <property type="entry name" value="Concanavalin A-like lectins/glucanases"/>
    <property type="match status" value="1"/>
</dbReference>
<gene>
    <name evidence="8" type="ORF">WMO63_13210</name>
</gene>
<dbReference type="PANTHER" id="PTHR42800">
    <property type="entry name" value="EXOINULINASE INUD (AFU_ORTHOLOGUE AFUA_5G00480)"/>
    <property type="match status" value="1"/>
</dbReference>
<keyword evidence="3 4" id="KW-0326">Glycosidase</keyword>
<feature type="transmembrane region" description="Helical" evidence="5">
    <location>
        <begin position="12"/>
        <end position="30"/>
    </location>
</feature>
<comment type="similarity">
    <text evidence="1 4">Belongs to the glycosyl hydrolase 32 family.</text>
</comment>
<dbReference type="InterPro" id="IPR023296">
    <property type="entry name" value="Glyco_hydro_beta-prop_sf"/>
</dbReference>
<sequence>MKKPSKHTQKILFLLCLIMLVGILLFWNQITKVFIETVDYQEQNIISDGQSYRPKYHFTTPDKWKNDPQKPIYLDGYYHYYYLYNGDYPDGNGTEWRHAISKDLVHWKDKGIAIPKYTNQNGDPWSGSVVVDKENTAGFGYNALIAIVTQPSANQQKQEQFLWYSLDNGNTFTSYNDTPIMTNPGTDDFRDPKIIWSNEYHKWIMLMAEGTKIGFYKSSNLKDWAYLSDFYTKDIGIVECPDLYYMQTNDGSFKWVLGASANGKTKNQPNTYAYWIGHFDGNHFTADYLEPQWLDYGFDWYAGVTFEDGSNSNSDDYKKRYAFAWMNNWNYADNTPTLQEGYNGMDSVVRQIQLKNNRENSYYLASQPIETYNNLAKTKDHLKEIEVNGQKQLEMTGEIYQLETDISWTELDNVGLRLRESSDQERYVNVGIFIKEKYSYVNRSLTDHPDELNSHSESRAPFPAEQKQVHLKILVDKSSIEVFVDDGKIVHSNLIFPHIDDQAITLYSDGGTAIFKNITITHFD</sequence>
<dbReference type="SMART" id="SM00640">
    <property type="entry name" value="Glyco_32"/>
    <property type="match status" value="1"/>
</dbReference>
<dbReference type="Gene3D" id="2.60.120.560">
    <property type="entry name" value="Exo-inulinase, domain 1"/>
    <property type="match status" value="1"/>
</dbReference>
<evidence type="ECO:0000256" key="5">
    <source>
        <dbReference type="SAM" id="Phobius"/>
    </source>
</evidence>
<organism evidence="8 9">
    <name type="scientific">Niallia hominis</name>
    <dbReference type="NCBI Taxonomy" id="3133173"/>
    <lineage>
        <taxon>Bacteria</taxon>
        <taxon>Bacillati</taxon>
        <taxon>Bacillota</taxon>
        <taxon>Bacilli</taxon>
        <taxon>Bacillales</taxon>
        <taxon>Bacillaceae</taxon>
        <taxon>Niallia</taxon>
    </lineage>
</organism>
<comment type="caution">
    <text evidence="8">The sequence shown here is derived from an EMBL/GenBank/DDBJ whole genome shotgun (WGS) entry which is preliminary data.</text>
</comment>
<keyword evidence="5" id="KW-0812">Transmembrane</keyword>
<proteinExistence type="inferred from homology"/>
<dbReference type="RefSeq" id="WP_349204943.1">
    <property type="nucleotide sequence ID" value="NZ_JBBMFN010000031.1"/>
</dbReference>
<dbReference type="Pfam" id="PF08244">
    <property type="entry name" value="Glyco_hydro_32C"/>
    <property type="match status" value="1"/>
</dbReference>
<keyword evidence="2 4" id="KW-0378">Hydrolase</keyword>
<evidence type="ECO:0000256" key="1">
    <source>
        <dbReference type="ARBA" id="ARBA00009902"/>
    </source>
</evidence>
<evidence type="ECO:0000259" key="6">
    <source>
        <dbReference type="Pfam" id="PF00251"/>
    </source>
</evidence>
<evidence type="ECO:0000256" key="3">
    <source>
        <dbReference type="ARBA" id="ARBA00023295"/>
    </source>
</evidence>
<dbReference type="Proteomes" id="UP001465426">
    <property type="component" value="Unassembled WGS sequence"/>
</dbReference>
<dbReference type="InterPro" id="IPR001362">
    <property type="entry name" value="Glyco_hydro_32"/>
</dbReference>
<name>A0ABV1F222_9BACI</name>
<evidence type="ECO:0000313" key="8">
    <source>
        <dbReference type="EMBL" id="MEQ2466628.1"/>
    </source>
</evidence>
<feature type="domain" description="Glycosyl hydrolase family 32 C-terminal" evidence="7">
    <location>
        <begin position="376"/>
        <end position="521"/>
    </location>
</feature>
<dbReference type="PANTHER" id="PTHR42800:SF1">
    <property type="entry name" value="EXOINULINASE INUD (AFU_ORTHOLOGUE AFUA_5G00480)"/>
    <property type="match status" value="1"/>
</dbReference>
<feature type="domain" description="Glycosyl hydrolase family 32 N-terminal" evidence="6">
    <location>
        <begin position="57"/>
        <end position="359"/>
    </location>
</feature>
<evidence type="ECO:0000259" key="7">
    <source>
        <dbReference type="Pfam" id="PF08244"/>
    </source>
</evidence>
<reference evidence="8 9" key="1">
    <citation type="submission" date="2024-03" db="EMBL/GenBank/DDBJ databases">
        <title>Human intestinal bacterial collection.</title>
        <authorList>
            <person name="Pauvert C."/>
            <person name="Hitch T.C.A."/>
            <person name="Clavel T."/>
        </authorList>
    </citation>
    <scope>NUCLEOTIDE SEQUENCE [LARGE SCALE GENOMIC DNA]</scope>
    <source>
        <strain evidence="8 9">CLA-SR-H024</strain>
    </source>
</reference>
<protein>
    <submittedName>
        <fullName evidence="8">Glycoside hydrolase family 32 protein</fullName>
    </submittedName>
</protein>
<dbReference type="InterPro" id="IPR013320">
    <property type="entry name" value="ConA-like_dom_sf"/>
</dbReference>
<dbReference type="EMBL" id="JBBMFN010000031">
    <property type="protein sequence ID" value="MEQ2466628.1"/>
    <property type="molecule type" value="Genomic_DNA"/>
</dbReference>
<dbReference type="InterPro" id="IPR013189">
    <property type="entry name" value="Glyco_hydro_32_C"/>
</dbReference>
<evidence type="ECO:0000256" key="2">
    <source>
        <dbReference type="ARBA" id="ARBA00022801"/>
    </source>
</evidence>
<dbReference type="SUPFAM" id="SSF75005">
    <property type="entry name" value="Arabinanase/levansucrase/invertase"/>
    <property type="match status" value="1"/>
</dbReference>
<dbReference type="Gene3D" id="2.115.10.20">
    <property type="entry name" value="Glycosyl hydrolase domain, family 43"/>
    <property type="match status" value="1"/>
</dbReference>
<keyword evidence="9" id="KW-1185">Reference proteome</keyword>
<accession>A0ABV1F222</accession>